<dbReference type="PANTHER" id="PTHR11113:SF14">
    <property type="entry name" value="N-ACETYLGLUCOSAMINE-6-PHOSPHATE DEACETYLASE"/>
    <property type="match status" value="1"/>
</dbReference>
<gene>
    <name evidence="3" type="ORF">AVDCRST_MAG30-3105</name>
</gene>
<comment type="similarity">
    <text evidence="1">Belongs to the metallo-dependent hydrolases superfamily. NagA family.</text>
</comment>
<organism evidence="3">
    <name type="scientific">uncultured Solirubrobacteraceae bacterium</name>
    <dbReference type="NCBI Taxonomy" id="1162706"/>
    <lineage>
        <taxon>Bacteria</taxon>
        <taxon>Bacillati</taxon>
        <taxon>Actinomycetota</taxon>
        <taxon>Thermoleophilia</taxon>
        <taxon>Solirubrobacterales</taxon>
        <taxon>Solirubrobacteraceae</taxon>
        <taxon>environmental samples</taxon>
    </lineage>
</organism>
<dbReference type="Gene3D" id="2.30.40.10">
    <property type="entry name" value="Urease, subunit C, domain 1"/>
    <property type="match status" value="1"/>
</dbReference>
<sequence length="84" mass="8214">GRPRLPGSLAGSSAPLIAGVRRLVGLGAPVEQAVGAATVVPARLVSSSERAAGRLSPGGPADVCVLDDRLEVVRTLVAGAPPPG</sequence>
<feature type="non-terminal residue" evidence="3">
    <location>
        <position position="1"/>
    </location>
</feature>
<dbReference type="InterPro" id="IPR032466">
    <property type="entry name" value="Metal_Hydrolase"/>
</dbReference>
<evidence type="ECO:0008006" key="4">
    <source>
        <dbReference type="Google" id="ProtNLM"/>
    </source>
</evidence>
<name>A0A6J4TFR4_9ACTN</name>
<accession>A0A6J4TFR4</accession>
<protein>
    <recommendedName>
        <fullName evidence="4">N-acetylglucosamine-6-phosphate deacetylase</fullName>
    </recommendedName>
</protein>
<evidence type="ECO:0000313" key="3">
    <source>
        <dbReference type="EMBL" id="CAA9522047.1"/>
    </source>
</evidence>
<dbReference type="Gene3D" id="3.20.20.140">
    <property type="entry name" value="Metal-dependent hydrolases"/>
    <property type="match status" value="1"/>
</dbReference>
<dbReference type="EMBL" id="CADCVS010000399">
    <property type="protein sequence ID" value="CAA9522047.1"/>
    <property type="molecule type" value="Genomic_DNA"/>
</dbReference>
<keyword evidence="2" id="KW-0378">Hydrolase</keyword>
<dbReference type="InterPro" id="IPR011059">
    <property type="entry name" value="Metal-dep_hydrolase_composite"/>
</dbReference>
<dbReference type="PANTHER" id="PTHR11113">
    <property type="entry name" value="N-ACETYLGLUCOSAMINE-6-PHOSPHATE DEACETYLASE"/>
    <property type="match status" value="1"/>
</dbReference>
<evidence type="ECO:0000256" key="1">
    <source>
        <dbReference type="ARBA" id="ARBA00010716"/>
    </source>
</evidence>
<proteinExistence type="inferred from homology"/>
<dbReference type="GO" id="GO:0006046">
    <property type="term" value="P:N-acetylglucosamine catabolic process"/>
    <property type="evidence" value="ECO:0007669"/>
    <property type="project" value="TreeGrafter"/>
</dbReference>
<dbReference type="GO" id="GO:0008448">
    <property type="term" value="F:N-acetylglucosamine-6-phosphate deacetylase activity"/>
    <property type="evidence" value="ECO:0007669"/>
    <property type="project" value="TreeGrafter"/>
</dbReference>
<dbReference type="AlphaFoldDB" id="A0A6J4TFR4"/>
<dbReference type="SUPFAM" id="SSF51556">
    <property type="entry name" value="Metallo-dependent hydrolases"/>
    <property type="match status" value="1"/>
</dbReference>
<evidence type="ECO:0000256" key="2">
    <source>
        <dbReference type="ARBA" id="ARBA00022801"/>
    </source>
</evidence>
<reference evidence="3" key="1">
    <citation type="submission" date="2020-02" db="EMBL/GenBank/DDBJ databases">
        <authorList>
            <person name="Meier V. D."/>
        </authorList>
    </citation>
    <scope>NUCLEOTIDE SEQUENCE</scope>
    <source>
        <strain evidence="3">AVDCRST_MAG30</strain>
    </source>
</reference>